<reference evidence="1 2" key="1">
    <citation type="submission" date="2021-04" db="EMBL/GenBank/DDBJ databases">
        <authorList>
            <person name="Rodrigo-Torres L."/>
            <person name="Arahal R. D."/>
            <person name="Lucena T."/>
        </authorList>
    </citation>
    <scope>NUCLEOTIDE SEQUENCE [LARGE SCALE GENOMIC DNA]</scope>
    <source>
        <strain evidence="1 2">CECT 9623</strain>
    </source>
</reference>
<name>A0ABM8UKN4_9BACT</name>
<dbReference type="RefSeq" id="WP_215231961.1">
    <property type="nucleotide sequence ID" value="NZ_CAJRAU010000001.1"/>
</dbReference>
<evidence type="ECO:0000313" key="1">
    <source>
        <dbReference type="EMBL" id="CAG5067821.1"/>
    </source>
</evidence>
<evidence type="ECO:0000313" key="2">
    <source>
        <dbReference type="Proteomes" id="UP000679725"/>
    </source>
</evidence>
<gene>
    <name evidence="1" type="ORF">DYBT9623_00548</name>
</gene>
<dbReference type="Proteomes" id="UP000679725">
    <property type="component" value="Unassembled WGS sequence"/>
</dbReference>
<dbReference type="EMBL" id="CAJRAU010000001">
    <property type="protein sequence ID" value="CAG5067821.1"/>
    <property type="molecule type" value="Genomic_DNA"/>
</dbReference>
<sequence>MQKIHLFSQYDAAALFLKTTNELEDQVGLWPEEFLEDGELEKHISSLKESFTLRLPEIDFNSGRQLIIDRILPLSEFQPGMRKGVNVRVSVLMYKYALKESGYLFGCRPSIPLPEPAGEWFTNQINQELCVEYEQYARQPKKAIAAHQQNVPFLQQAHQALKGEFEQFNDSLEGIIRGIVGKRKEDADHIRRIRMMMS</sequence>
<proteinExistence type="predicted"/>
<accession>A0ABM8UKN4</accession>
<protein>
    <submittedName>
        <fullName evidence="1">Uncharacterized protein</fullName>
    </submittedName>
</protein>
<comment type="caution">
    <text evidence="1">The sequence shown here is derived from an EMBL/GenBank/DDBJ whole genome shotgun (WGS) entry which is preliminary data.</text>
</comment>
<keyword evidence="2" id="KW-1185">Reference proteome</keyword>
<organism evidence="1 2">
    <name type="scientific">Dyadobacter linearis</name>
    <dbReference type="NCBI Taxonomy" id="2823330"/>
    <lineage>
        <taxon>Bacteria</taxon>
        <taxon>Pseudomonadati</taxon>
        <taxon>Bacteroidota</taxon>
        <taxon>Cytophagia</taxon>
        <taxon>Cytophagales</taxon>
        <taxon>Spirosomataceae</taxon>
        <taxon>Dyadobacter</taxon>
    </lineage>
</organism>